<sequence length="680" mass="76876">MASDGFCTRTADFKHLSESRHSCKYCQRIVLNPTTSSTPVVTEYGQTISTNSFEFTAGEIAQAERDDCLLFQRLARNEDDPPGSAEAASRNPFREDANATKIIFVDFLFNSYARPRKIFNSDKRWTATAQWRWADALMRPVMTLEPMTYYLDAEADDPASSYISDRPMYPYIYSDVTIDLVQSWIQDCDERHKECREAMKRHFSIGRAAGPSRIIDIGAIGNDDVRIVTSDPGIEYVALSYCWGGDESMKLLKSNLGSWEHNVPFCQLPRTIRDAINTTRRLGQQYLWIDRLCIVQDDVEEMNKELQVMAEIYRMAYITISASSAKSSADGFLQTREVASALTARTQIVLPYRCPDGTHGLVGMNGRGDFFRWSMGLDTKAVDARAWTFQEQHISTRFVGLCSNAVTWTCKMMKVIHKHDETQWKTERMAESSFLDAEDDTLINWRTIIERYSGRKISSPGDKLIAVSSVAQEFGKILRRSTSIIPNYLAGLWKHELSQQLCWYRPGYPENGILRPATYRAPSWSWASVDGAVVLENLCDSEMRVEVLECSVELVSPLLPYGAVSSGHLTVRGRIIEQLWNVKIQILKSGNTSGPGSDGCLWSYPDAIESSLPKKQEGFVPVFCLLMATAGTDPDDRHREEKFGLILVPAGEKTYRRVGFFRSDEDTAFERSPPQVVTIV</sequence>
<dbReference type="AlphaFoldDB" id="A0A8T9BXE2"/>
<proteinExistence type="predicted"/>
<name>A0A8T9BXE2_9HELO</name>
<accession>A0A8T9BXE2</accession>
<dbReference type="PANTHER" id="PTHR33112:SF16">
    <property type="entry name" value="HETEROKARYON INCOMPATIBILITY DOMAIN-CONTAINING PROTEIN"/>
    <property type="match status" value="1"/>
</dbReference>
<dbReference type="Proteomes" id="UP000469558">
    <property type="component" value="Unassembled WGS sequence"/>
</dbReference>
<feature type="domain" description="Heterokaryon incompatibility" evidence="1">
    <location>
        <begin position="236"/>
        <end position="391"/>
    </location>
</feature>
<protein>
    <recommendedName>
        <fullName evidence="1">Heterokaryon incompatibility domain-containing protein</fullName>
    </recommendedName>
</protein>
<evidence type="ECO:0000259" key="1">
    <source>
        <dbReference type="Pfam" id="PF06985"/>
    </source>
</evidence>
<keyword evidence="3" id="KW-1185">Reference proteome</keyword>
<dbReference type="PANTHER" id="PTHR33112">
    <property type="entry name" value="DOMAIN PROTEIN, PUTATIVE-RELATED"/>
    <property type="match status" value="1"/>
</dbReference>
<reference evidence="2 3" key="1">
    <citation type="submission" date="2018-05" db="EMBL/GenBank/DDBJ databases">
        <title>Genome sequencing and assembly of the regulated plant pathogen Lachnellula willkommii and related sister species for the development of diagnostic species identification markers.</title>
        <authorList>
            <person name="Giroux E."/>
            <person name="Bilodeau G."/>
        </authorList>
    </citation>
    <scope>NUCLEOTIDE SEQUENCE [LARGE SCALE GENOMIC DNA]</scope>
    <source>
        <strain evidence="2 3">CBS 268.59</strain>
    </source>
</reference>
<organism evidence="2 3">
    <name type="scientific">Lachnellula suecica</name>
    <dbReference type="NCBI Taxonomy" id="602035"/>
    <lineage>
        <taxon>Eukaryota</taxon>
        <taxon>Fungi</taxon>
        <taxon>Dikarya</taxon>
        <taxon>Ascomycota</taxon>
        <taxon>Pezizomycotina</taxon>
        <taxon>Leotiomycetes</taxon>
        <taxon>Helotiales</taxon>
        <taxon>Lachnaceae</taxon>
        <taxon>Lachnellula</taxon>
    </lineage>
</organism>
<comment type="caution">
    <text evidence="2">The sequence shown here is derived from an EMBL/GenBank/DDBJ whole genome shotgun (WGS) entry which is preliminary data.</text>
</comment>
<evidence type="ECO:0000313" key="2">
    <source>
        <dbReference type="EMBL" id="TVY68859.1"/>
    </source>
</evidence>
<gene>
    <name evidence="2" type="ORF">LSUE1_G007031</name>
</gene>
<dbReference type="OrthoDB" id="5125733at2759"/>
<evidence type="ECO:0000313" key="3">
    <source>
        <dbReference type="Proteomes" id="UP000469558"/>
    </source>
</evidence>
<dbReference type="Pfam" id="PF06985">
    <property type="entry name" value="HET"/>
    <property type="match status" value="1"/>
</dbReference>
<dbReference type="InterPro" id="IPR010730">
    <property type="entry name" value="HET"/>
</dbReference>
<dbReference type="EMBL" id="QGMK01001394">
    <property type="protein sequence ID" value="TVY68859.1"/>
    <property type="molecule type" value="Genomic_DNA"/>
</dbReference>